<evidence type="ECO:0000313" key="4">
    <source>
        <dbReference type="EMBL" id="TBW53807.1"/>
    </source>
</evidence>
<sequence>MAGATRLGVLTSPLYHFYPFIFNELSLDDEMNERWLTVPKGQLTFDIEGNDIESSDFFSRVPHVPNNKGTVIGNSGITIGRGLDIGKRSKNEVYRLFSAVSNSCKPISPKLLSWLQSGAGKTRSAAYSHLQTLDAKVPKKEQTITRKQQHFLFLEVYNEYIKETKRLISKSDVERTYDPTHVLNWDKLPKSIQDVLVDLRFRGDNKPKTRAWFMPALVSDIKNDRTGIKSQFYDVISSNEWNTKYGVSNNRILQRSKRLR</sequence>
<proteinExistence type="predicted"/>
<feature type="domain" description="Pesticin C-terminal" evidence="3">
    <location>
        <begin position="58"/>
        <end position="206"/>
    </location>
</feature>
<evidence type="ECO:0000259" key="3">
    <source>
        <dbReference type="Pfam" id="PF16754"/>
    </source>
</evidence>
<dbReference type="EMBL" id="SJDL01000024">
    <property type="protein sequence ID" value="TBW53807.1"/>
    <property type="molecule type" value="Genomic_DNA"/>
</dbReference>
<dbReference type="InterPro" id="IPR023347">
    <property type="entry name" value="Lysozyme_dom_sf"/>
</dbReference>
<keyword evidence="5" id="KW-1185">Reference proteome</keyword>
<protein>
    <recommendedName>
        <fullName evidence="3">Pesticin C-terminal domain-containing protein</fullName>
    </recommendedName>
</protein>
<dbReference type="Pfam" id="PF16754">
    <property type="entry name" value="Pesticin"/>
    <property type="match status" value="1"/>
</dbReference>
<name>A0ABY1ZI34_9GAMM</name>
<dbReference type="Gene3D" id="1.10.530.40">
    <property type="match status" value="1"/>
</dbReference>
<accession>A0ABY1ZI34</accession>
<organism evidence="4 5">
    <name type="scientific">Marinobacter halodurans</name>
    <dbReference type="NCBI Taxonomy" id="2528979"/>
    <lineage>
        <taxon>Bacteria</taxon>
        <taxon>Pseudomonadati</taxon>
        <taxon>Pseudomonadota</taxon>
        <taxon>Gammaproteobacteria</taxon>
        <taxon>Pseudomonadales</taxon>
        <taxon>Marinobacteraceae</taxon>
        <taxon>Marinobacter</taxon>
    </lineage>
</organism>
<evidence type="ECO:0000256" key="2">
    <source>
        <dbReference type="ARBA" id="ARBA00022638"/>
    </source>
</evidence>
<reference evidence="4 5" key="1">
    <citation type="submission" date="2019-02" db="EMBL/GenBank/DDBJ databases">
        <title>Marinobacter halodurans sp. nov., a marine bacterium isolated from sea tidal flat.</title>
        <authorList>
            <person name="Yoo Y."/>
            <person name="Lee D.W."/>
            <person name="Kim B.S."/>
            <person name="Kim J.-J."/>
        </authorList>
    </citation>
    <scope>NUCLEOTIDE SEQUENCE [LARGE SCALE GENOMIC DNA]</scope>
    <source>
        <strain evidence="4 5">YJ-S3-2</strain>
    </source>
</reference>
<dbReference type="InterPro" id="IPR031922">
    <property type="entry name" value="Pesticin_C"/>
</dbReference>
<evidence type="ECO:0000313" key="5">
    <source>
        <dbReference type="Proteomes" id="UP000313645"/>
    </source>
</evidence>
<dbReference type="CDD" id="cd16903">
    <property type="entry name" value="pesticin_lyz-like"/>
    <property type="match status" value="1"/>
</dbReference>
<evidence type="ECO:0000256" key="1">
    <source>
        <dbReference type="ARBA" id="ARBA00022529"/>
    </source>
</evidence>
<gene>
    <name evidence="4" type="ORF">EZI54_15035</name>
</gene>
<keyword evidence="1" id="KW-0929">Antimicrobial</keyword>
<keyword evidence="2" id="KW-0081">Bacteriolytic enzyme</keyword>
<dbReference type="Proteomes" id="UP000313645">
    <property type="component" value="Unassembled WGS sequence"/>
</dbReference>
<comment type="caution">
    <text evidence="4">The sequence shown here is derived from an EMBL/GenBank/DDBJ whole genome shotgun (WGS) entry which is preliminary data.</text>
</comment>